<name>A0A0U3MC16_9BURK</name>
<keyword evidence="2" id="KW-1185">Reference proteome</keyword>
<evidence type="ECO:0000313" key="2">
    <source>
        <dbReference type="Proteomes" id="UP000060699"/>
    </source>
</evidence>
<dbReference type="Pfam" id="PF12625">
    <property type="entry name" value="Arabinose_bd"/>
    <property type="match status" value="1"/>
</dbReference>
<dbReference type="InterPro" id="IPR009057">
    <property type="entry name" value="Homeodomain-like_sf"/>
</dbReference>
<dbReference type="InterPro" id="IPR018060">
    <property type="entry name" value="HTH_AraC"/>
</dbReference>
<dbReference type="AlphaFoldDB" id="A0A0U3MC16"/>
<sequence length="346" mass="38344">MISTFVPAFLASIGLDFGRLVSLARATVTKDAEGRSWVSTRDYFALWDAASGLGLPPDFGLRLGSMQRIEGHYDVASIAALHSETFRDAINALARYKQMVCPGRWVLDVENGVASLEFKWLLAGDHLAPDFLTDGGFAYVAELYRRGTGRALKLRRIELTRRPNREDLLSDAFECAIRFNAPRDVMVFDAASLEDPFLTHNQELVRLMIPGLEAAFGRFRAGGSTVTDVQLAIHGQLKGARPSVERVASAMGIGPRTLQRRLEEAGTTYQEQLDKVRHVMARQMLEQTDLEQGEIAFYLGFEESNSFARAFRAWQGMSPTQWRQAVRSGPPSRAVTEGLLSSEGVA</sequence>
<organism evidence="1 2">
    <name type="scientific">Roseateles depolymerans</name>
    <dbReference type="NCBI Taxonomy" id="76731"/>
    <lineage>
        <taxon>Bacteria</taxon>
        <taxon>Pseudomonadati</taxon>
        <taxon>Pseudomonadota</taxon>
        <taxon>Betaproteobacteria</taxon>
        <taxon>Burkholderiales</taxon>
        <taxon>Sphaerotilaceae</taxon>
        <taxon>Roseateles</taxon>
    </lineage>
</organism>
<dbReference type="Pfam" id="PF12833">
    <property type="entry name" value="HTH_18"/>
    <property type="match status" value="1"/>
</dbReference>
<gene>
    <name evidence="1" type="ORF">RD2015_1407</name>
</gene>
<dbReference type="STRING" id="76731.RD2015_1407"/>
<dbReference type="GO" id="GO:0005829">
    <property type="term" value="C:cytosol"/>
    <property type="evidence" value="ECO:0007669"/>
    <property type="project" value="TreeGrafter"/>
</dbReference>
<accession>A0A0U3MC16</accession>
<proteinExistence type="predicted"/>
<dbReference type="PANTHER" id="PTHR47894">
    <property type="entry name" value="HTH-TYPE TRANSCRIPTIONAL REGULATOR GADX"/>
    <property type="match status" value="1"/>
</dbReference>
<dbReference type="GO" id="GO:0000976">
    <property type="term" value="F:transcription cis-regulatory region binding"/>
    <property type="evidence" value="ECO:0007669"/>
    <property type="project" value="TreeGrafter"/>
</dbReference>
<dbReference type="Gene3D" id="1.10.10.60">
    <property type="entry name" value="Homeodomain-like"/>
    <property type="match status" value="1"/>
</dbReference>
<dbReference type="GO" id="GO:0003700">
    <property type="term" value="F:DNA-binding transcription factor activity"/>
    <property type="evidence" value="ECO:0007669"/>
    <property type="project" value="InterPro"/>
</dbReference>
<dbReference type="Proteomes" id="UP000060699">
    <property type="component" value="Chromosome"/>
</dbReference>
<dbReference type="PROSITE" id="PS01124">
    <property type="entry name" value="HTH_ARAC_FAMILY_2"/>
    <property type="match status" value="1"/>
</dbReference>
<protein>
    <submittedName>
        <fullName evidence="1">Transcriptional regulatory protein</fullName>
    </submittedName>
</protein>
<evidence type="ECO:0000313" key="1">
    <source>
        <dbReference type="EMBL" id="ALV05897.1"/>
    </source>
</evidence>
<dbReference type="KEGG" id="rdp:RD2015_1407"/>
<dbReference type="SMART" id="SM00342">
    <property type="entry name" value="HTH_ARAC"/>
    <property type="match status" value="1"/>
</dbReference>
<dbReference type="PANTHER" id="PTHR47894:SF1">
    <property type="entry name" value="HTH-TYPE TRANSCRIPTIONAL REGULATOR VQSM"/>
    <property type="match status" value="1"/>
</dbReference>
<dbReference type="SUPFAM" id="SSF46689">
    <property type="entry name" value="Homeodomain-like"/>
    <property type="match status" value="1"/>
</dbReference>
<dbReference type="InterPro" id="IPR032687">
    <property type="entry name" value="AraC-type_N"/>
</dbReference>
<reference evidence="1 2" key="1">
    <citation type="submission" date="2015-12" db="EMBL/GenBank/DDBJ databases">
        <title>Complete genome of Roseateles depolymerans KCTC 42856.</title>
        <authorList>
            <person name="Kim K.M."/>
        </authorList>
    </citation>
    <scope>NUCLEOTIDE SEQUENCE [LARGE SCALE GENOMIC DNA]</scope>
    <source>
        <strain evidence="1 2">KCTC 42856</strain>
    </source>
</reference>
<dbReference type="EMBL" id="CP013729">
    <property type="protein sequence ID" value="ALV05897.1"/>
    <property type="molecule type" value="Genomic_DNA"/>
</dbReference>